<accession>A0A6I3IGJ6</accession>
<evidence type="ECO:0000313" key="5">
    <source>
        <dbReference type="EMBL" id="MTB71763.1"/>
    </source>
</evidence>
<keyword evidence="6" id="KW-1185">Reference proteome</keyword>
<comment type="caution">
    <text evidence="5">The sequence shown here is derived from an EMBL/GenBank/DDBJ whole genome shotgun (WGS) entry which is preliminary data.</text>
</comment>
<dbReference type="Pfam" id="PF00106">
    <property type="entry name" value="adh_short"/>
    <property type="match status" value="1"/>
</dbReference>
<dbReference type="EMBL" id="WLVL01000023">
    <property type="protein sequence ID" value="MTB71763.1"/>
    <property type="molecule type" value="Genomic_DNA"/>
</dbReference>
<evidence type="ECO:0000256" key="1">
    <source>
        <dbReference type="ARBA" id="ARBA00006484"/>
    </source>
</evidence>
<proteinExistence type="inferred from homology"/>
<feature type="domain" description="Ketoreductase" evidence="4">
    <location>
        <begin position="6"/>
        <end position="229"/>
    </location>
</feature>
<name>A0A6I3IGJ6_9MICO</name>
<dbReference type="InterPro" id="IPR057326">
    <property type="entry name" value="KR_dom"/>
</dbReference>
<dbReference type="PRINTS" id="PR00080">
    <property type="entry name" value="SDRFAMILY"/>
</dbReference>
<evidence type="ECO:0000313" key="6">
    <source>
        <dbReference type="Proteomes" id="UP000431092"/>
    </source>
</evidence>
<sequence>MPEVRPVVVVTGGSRGIGAHLARGFAEAGYAVELTSRDGEGARRVADELSREGLDALGSALDVTEPDLVQVFADQVLQRHAQVDVLVNNAGVIEPPAPLWEADVDAWWGVQRANVLGPFLLCRALVPRMVAAGGGRVINLNSGSGTRADAEQSAYHASKSALARITGGLHLAGVEHGVRAFDLAPGVVRTDMTAAMPQHVGRTEWTEPGEVVALALALASGELDAWSGRMVRAGVDTAGSLRAAADAGLPDEARTIGLLPYGDDDPVA</sequence>
<dbReference type="CDD" id="cd05233">
    <property type="entry name" value="SDR_c"/>
    <property type="match status" value="1"/>
</dbReference>
<reference evidence="5 6" key="1">
    <citation type="submission" date="2019-11" db="EMBL/GenBank/DDBJ databases">
        <title>Whole genome sequencing identifies a novel species of the genus Arsenicicoccus isolated from human blood.</title>
        <authorList>
            <person name="Jeong J.H."/>
            <person name="Kweon O.J."/>
            <person name="Kim H.R."/>
            <person name="Kim T.-H."/>
            <person name="Ha S.-M."/>
            <person name="Lee M.-K."/>
        </authorList>
    </citation>
    <scope>NUCLEOTIDE SEQUENCE [LARGE SCALE GENOMIC DNA]</scope>
    <source>
        <strain evidence="5 6">MKL-02</strain>
    </source>
</reference>
<dbReference type="PRINTS" id="PR00081">
    <property type="entry name" value="GDHRDH"/>
</dbReference>
<evidence type="ECO:0000259" key="4">
    <source>
        <dbReference type="SMART" id="SM00822"/>
    </source>
</evidence>
<gene>
    <name evidence="5" type="ORF">GGG17_07220</name>
</gene>
<protein>
    <submittedName>
        <fullName evidence="5">SDR family NAD(P)-dependent oxidoreductase</fullName>
    </submittedName>
</protein>
<dbReference type="SUPFAM" id="SSF51735">
    <property type="entry name" value="NAD(P)-binding Rossmann-fold domains"/>
    <property type="match status" value="1"/>
</dbReference>
<evidence type="ECO:0000256" key="3">
    <source>
        <dbReference type="RuleBase" id="RU000363"/>
    </source>
</evidence>
<organism evidence="5 6">
    <name type="scientific">Arsenicicoccus cauae</name>
    <dbReference type="NCBI Taxonomy" id="2663847"/>
    <lineage>
        <taxon>Bacteria</taxon>
        <taxon>Bacillati</taxon>
        <taxon>Actinomycetota</taxon>
        <taxon>Actinomycetes</taxon>
        <taxon>Micrococcales</taxon>
        <taxon>Intrasporangiaceae</taxon>
        <taxon>Arsenicicoccus</taxon>
    </lineage>
</organism>
<dbReference type="GO" id="GO:0016491">
    <property type="term" value="F:oxidoreductase activity"/>
    <property type="evidence" value="ECO:0007669"/>
    <property type="project" value="UniProtKB-KW"/>
</dbReference>
<dbReference type="PANTHER" id="PTHR43669">
    <property type="entry name" value="5-KETO-D-GLUCONATE 5-REDUCTASE"/>
    <property type="match status" value="1"/>
</dbReference>
<dbReference type="Gene3D" id="3.40.50.720">
    <property type="entry name" value="NAD(P)-binding Rossmann-like Domain"/>
    <property type="match status" value="1"/>
</dbReference>
<dbReference type="SMART" id="SM00822">
    <property type="entry name" value="PKS_KR"/>
    <property type="match status" value="1"/>
</dbReference>
<keyword evidence="2" id="KW-0560">Oxidoreductase</keyword>
<comment type="similarity">
    <text evidence="1 3">Belongs to the short-chain dehydrogenases/reductases (SDR) family.</text>
</comment>
<dbReference type="InterPro" id="IPR036291">
    <property type="entry name" value="NAD(P)-bd_dom_sf"/>
</dbReference>
<dbReference type="PANTHER" id="PTHR43669:SF3">
    <property type="entry name" value="ALCOHOL DEHYDROGENASE, PUTATIVE (AFU_ORTHOLOGUE AFUA_3G03445)-RELATED"/>
    <property type="match status" value="1"/>
</dbReference>
<evidence type="ECO:0000256" key="2">
    <source>
        <dbReference type="ARBA" id="ARBA00023002"/>
    </source>
</evidence>
<dbReference type="Proteomes" id="UP000431092">
    <property type="component" value="Unassembled WGS sequence"/>
</dbReference>
<dbReference type="AlphaFoldDB" id="A0A6I3IGJ6"/>
<dbReference type="InterPro" id="IPR002347">
    <property type="entry name" value="SDR_fam"/>
</dbReference>